<organism evidence="1 2">
    <name type="scientific">Dyella jiangningensis</name>
    <dbReference type="NCBI Taxonomy" id="1379159"/>
    <lineage>
        <taxon>Bacteria</taxon>
        <taxon>Pseudomonadati</taxon>
        <taxon>Pseudomonadota</taxon>
        <taxon>Gammaproteobacteria</taxon>
        <taxon>Lysobacterales</taxon>
        <taxon>Rhodanobacteraceae</taxon>
        <taxon>Dyella</taxon>
    </lineage>
</organism>
<proteinExistence type="predicted"/>
<protein>
    <submittedName>
        <fullName evidence="1">Uncharacterized protein</fullName>
    </submittedName>
</protein>
<accession>A0A328P381</accession>
<evidence type="ECO:0000313" key="2">
    <source>
        <dbReference type="Proteomes" id="UP000248926"/>
    </source>
</evidence>
<dbReference type="EMBL" id="NFZS01000004">
    <property type="protein sequence ID" value="RAO75142.1"/>
    <property type="molecule type" value="Genomic_DNA"/>
</dbReference>
<sequence length="82" mass="8964">MRVARGRSDTATCWHKACLTQAFFIRVVGADLRRGNDPSLATLAARQAPPFKECTSIASSKSMPRQAKGYQDVSMAHRVAGR</sequence>
<gene>
    <name evidence="1" type="ORF">CA260_13630</name>
</gene>
<dbReference type="AlphaFoldDB" id="A0A328P381"/>
<dbReference type="Proteomes" id="UP000248926">
    <property type="component" value="Unassembled WGS sequence"/>
</dbReference>
<name>A0A328P381_9GAMM</name>
<reference evidence="1 2" key="1">
    <citation type="journal article" date="2018" name="Genet. Mol. Biol.">
        <title>The genome sequence of Dyella jiangningensis FCAV SCS01 from a lignocellulose-decomposing microbial consortium metagenome reveals potential for biotechnological applications.</title>
        <authorList>
            <person name="Desiderato J.G."/>
            <person name="Alvarenga D.O."/>
            <person name="Constancio M.T.L."/>
            <person name="Alves L.M.C."/>
            <person name="Varani A.M."/>
        </authorList>
    </citation>
    <scope>NUCLEOTIDE SEQUENCE [LARGE SCALE GENOMIC DNA]</scope>
    <source>
        <strain evidence="1 2">FCAV SCS01</strain>
    </source>
</reference>
<evidence type="ECO:0000313" key="1">
    <source>
        <dbReference type="EMBL" id="RAO75142.1"/>
    </source>
</evidence>
<comment type="caution">
    <text evidence="1">The sequence shown here is derived from an EMBL/GenBank/DDBJ whole genome shotgun (WGS) entry which is preliminary data.</text>
</comment>
<keyword evidence="2" id="KW-1185">Reference proteome</keyword>